<reference evidence="1 2" key="1">
    <citation type="submission" date="2021-03" db="EMBL/GenBank/DDBJ databases">
        <title>novel species isolated from a fishpond in China.</title>
        <authorList>
            <person name="Lu H."/>
            <person name="Cai Z."/>
        </authorList>
    </citation>
    <scope>NUCLEOTIDE SEQUENCE [LARGE SCALE GENOMIC DNA]</scope>
    <source>
        <strain evidence="1 2">H41</strain>
    </source>
</reference>
<evidence type="ECO:0000313" key="1">
    <source>
        <dbReference type="EMBL" id="MBN7809962.1"/>
    </source>
</evidence>
<comment type="caution">
    <text evidence="1">The sequence shown here is derived from an EMBL/GenBank/DDBJ whole genome shotgun (WGS) entry which is preliminary data.</text>
</comment>
<dbReference type="RefSeq" id="WP_206576753.1">
    <property type="nucleotide sequence ID" value="NZ_JAFKCT010000001.1"/>
</dbReference>
<protein>
    <recommendedName>
        <fullName evidence="3">Ig-like domain-containing protein</fullName>
    </recommendedName>
</protein>
<sequence>MQPKLTARNLIGLWGLAIVLLVSSCTQFEGIDPSQDESEDLLAVNADGNLINAMVGGPVVNPILWTAEEHGNGGNATCADVCEYDQSSGRNNFEYGAFANSWPEGLEVMVSPDGKYITWSFTPPEGKCLEGMAVIVKGSNASHIYVYPQGVNGDSGLHSPYTGGKKPNIAQLSNLTFCYSLSDAPEAPEAEDKFAEYCEGDAIAPLCAEATAPEGSMVVWYTSETGDELATETCLTDFGSLELWAASVKYAGCESAERTKVSLLIDKKGDCGTVYEEEMCYKTETAWGGNSSGGGKAWWFYFDAEAGPATQTIYAGQKATDGTVTYDGSKITINLGSWSLQNDSEAVKIQGYNEIPSTRPAAGPFTTYKGTALEIQVSGFRYYAIHLDVKQAVACGQ</sequence>
<keyword evidence="2" id="KW-1185">Reference proteome</keyword>
<name>A0ABS3BYN1_9BACT</name>
<organism evidence="1 2">
    <name type="scientific">Algoriphagus oliviformis</name>
    <dbReference type="NCBI Taxonomy" id="2811231"/>
    <lineage>
        <taxon>Bacteria</taxon>
        <taxon>Pseudomonadati</taxon>
        <taxon>Bacteroidota</taxon>
        <taxon>Cytophagia</taxon>
        <taxon>Cytophagales</taxon>
        <taxon>Cyclobacteriaceae</taxon>
        <taxon>Algoriphagus</taxon>
    </lineage>
</organism>
<gene>
    <name evidence="1" type="ORF">J0A68_03280</name>
</gene>
<dbReference type="PROSITE" id="PS51257">
    <property type="entry name" value="PROKAR_LIPOPROTEIN"/>
    <property type="match status" value="1"/>
</dbReference>
<evidence type="ECO:0008006" key="3">
    <source>
        <dbReference type="Google" id="ProtNLM"/>
    </source>
</evidence>
<dbReference type="EMBL" id="JAFKCT010000001">
    <property type="protein sequence ID" value="MBN7809962.1"/>
    <property type="molecule type" value="Genomic_DNA"/>
</dbReference>
<dbReference type="Proteomes" id="UP000664317">
    <property type="component" value="Unassembled WGS sequence"/>
</dbReference>
<evidence type="ECO:0000313" key="2">
    <source>
        <dbReference type="Proteomes" id="UP000664317"/>
    </source>
</evidence>
<proteinExistence type="predicted"/>
<accession>A0ABS3BYN1</accession>